<dbReference type="PANTHER" id="PTHR11573">
    <property type="entry name" value="RIBONUCLEOSIDE-DIPHOSPHATE REDUCTASE LARGE CHAIN"/>
    <property type="match status" value="1"/>
</dbReference>
<dbReference type="InterPro" id="IPR005144">
    <property type="entry name" value="ATP-cone_dom"/>
</dbReference>
<name>A0A2M6WST1_9BACT</name>
<keyword evidence="10" id="KW-0170">Cobalt</keyword>
<evidence type="ECO:0000256" key="2">
    <source>
        <dbReference type="ARBA" id="ARBA00022533"/>
    </source>
</evidence>
<dbReference type="GO" id="GO:0009263">
    <property type="term" value="P:deoxyribonucleotide biosynthetic process"/>
    <property type="evidence" value="ECO:0007669"/>
    <property type="project" value="UniProtKB-KW"/>
</dbReference>
<dbReference type="InterPro" id="IPR013509">
    <property type="entry name" value="RNR_lsu_N"/>
</dbReference>
<comment type="similarity">
    <text evidence="1">Belongs to the ribonucleoside diphosphate reductase large chain family.</text>
</comment>
<comment type="catalytic activity">
    <reaction evidence="8 10">
        <text>a 2'-deoxyribonucleoside 5'-diphosphate + [thioredoxin]-disulfide + H2O = a ribonucleoside 5'-diphosphate + [thioredoxin]-dithiol</text>
        <dbReference type="Rhea" id="RHEA:23252"/>
        <dbReference type="Rhea" id="RHEA-COMP:10698"/>
        <dbReference type="Rhea" id="RHEA-COMP:10700"/>
        <dbReference type="ChEBI" id="CHEBI:15377"/>
        <dbReference type="ChEBI" id="CHEBI:29950"/>
        <dbReference type="ChEBI" id="CHEBI:50058"/>
        <dbReference type="ChEBI" id="CHEBI:57930"/>
        <dbReference type="ChEBI" id="CHEBI:73316"/>
        <dbReference type="EC" id="1.17.4.1"/>
    </reaction>
</comment>
<dbReference type="PRINTS" id="PR01183">
    <property type="entry name" value="RIBORDTASEM1"/>
</dbReference>
<dbReference type="GO" id="GO:0071897">
    <property type="term" value="P:DNA biosynthetic process"/>
    <property type="evidence" value="ECO:0007669"/>
    <property type="project" value="UniProtKB-KW"/>
</dbReference>
<dbReference type="SUPFAM" id="SSF51998">
    <property type="entry name" value="PFL-like glycyl radical enzymes"/>
    <property type="match status" value="1"/>
</dbReference>
<dbReference type="GO" id="GO:0005524">
    <property type="term" value="F:ATP binding"/>
    <property type="evidence" value="ECO:0007669"/>
    <property type="project" value="UniProtKB-UniRule"/>
</dbReference>
<evidence type="ECO:0000259" key="11">
    <source>
        <dbReference type="PROSITE" id="PS51161"/>
    </source>
</evidence>
<feature type="domain" description="ATP-cone" evidence="11">
    <location>
        <begin position="3"/>
        <end position="94"/>
    </location>
</feature>
<organism evidence="12 13">
    <name type="scientific">Candidatus Falkowbacteria bacterium CG10_big_fil_rev_8_21_14_0_10_37_14</name>
    <dbReference type="NCBI Taxonomy" id="1974561"/>
    <lineage>
        <taxon>Bacteria</taxon>
        <taxon>Candidatus Falkowiibacteriota</taxon>
    </lineage>
</organism>
<dbReference type="EMBL" id="PFAM01000022">
    <property type="protein sequence ID" value="PIT95832.1"/>
    <property type="molecule type" value="Genomic_DNA"/>
</dbReference>
<dbReference type="GO" id="GO:0031419">
    <property type="term" value="F:cobalamin binding"/>
    <property type="evidence" value="ECO:0007669"/>
    <property type="project" value="UniProtKB-KW"/>
</dbReference>
<dbReference type="Proteomes" id="UP000228533">
    <property type="component" value="Unassembled WGS sequence"/>
</dbReference>
<dbReference type="SUPFAM" id="SSF48168">
    <property type="entry name" value="R1 subunit of ribonucleotide reductase, N-terminal domain"/>
    <property type="match status" value="1"/>
</dbReference>
<dbReference type="PROSITE" id="PS00089">
    <property type="entry name" value="RIBORED_LARGE"/>
    <property type="match status" value="1"/>
</dbReference>
<dbReference type="NCBIfam" id="TIGR02504">
    <property type="entry name" value="NrdJ_Z"/>
    <property type="match status" value="1"/>
</dbReference>
<comment type="caution">
    <text evidence="12">The sequence shown here is derived from an EMBL/GenBank/DDBJ whole genome shotgun (WGS) entry which is preliminary data.</text>
</comment>
<evidence type="ECO:0000256" key="1">
    <source>
        <dbReference type="ARBA" id="ARBA00010406"/>
    </source>
</evidence>
<dbReference type="GO" id="GO:0005971">
    <property type="term" value="C:ribonucleoside-diphosphate reductase complex"/>
    <property type="evidence" value="ECO:0007669"/>
    <property type="project" value="TreeGrafter"/>
</dbReference>
<evidence type="ECO:0000256" key="8">
    <source>
        <dbReference type="ARBA" id="ARBA00047754"/>
    </source>
</evidence>
<proteinExistence type="inferred from homology"/>
<dbReference type="NCBIfam" id="NF005101">
    <property type="entry name" value="PRK06539.1"/>
    <property type="match status" value="1"/>
</dbReference>
<evidence type="ECO:0000256" key="7">
    <source>
        <dbReference type="ARBA" id="ARBA00023116"/>
    </source>
</evidence>
<dbReference type="EC" id="1.17.4.1" evidence="10"/>
<comment type="cofactor">
    <cofactor evidence="10">
        <name>adenosylcob(III)alamin</name>
        <dbReference type="ChEBI" id="CHEBI:18408"/>
    </cofactor>
</comment>
<keyword evidence="10" id="KW-0846">Cobalamin</keyword>
<dbReference type="InterPro" id="IPR039718">
    <property type="entry name" value="Rrm1"/>
</dbReference>
<keyword evidence="6 10" id="KW-0560">Oxidoreductase</keyword>
<keyword evidence="7" id="KW-0215">Deoxyribonucleotide synthesis</keyword>
<keyword evidence="3 10" id="KW-0237">DNA synthesis</keyword>
<dbReference type="Gene3D" id="3.20.70.20">
    <property type="match status" value="1"/>
</dbReference>
<evidence type="ECO:0000256" key="9">
    <source>
        <dbReference type="PROSITE-ProRule" id="PRU00492"/>
    </source>
</evidence>
<sequence length="812" mass="91330">MNIRIKKRDGTLEPFNAEKINQAIARAVRDLPEAESKVAQIATETTLTLYDGITTAELDLAVVASAVQNIKDDPDFDKIAVRLLMKLIYKEVLGDFDTEDELKTKHASAFVAYIEKGIEKDWLDKRLGVFNLKELADSLLLESDDIFTYTGLSTLQRRYLSKLPKGGLAETPQFFWMRVAMGLAFNEKDPNTWAKNFYQKMSALEYIPGGSTNINAGTSMPRLSNCYLMDMEDSIDHIGKTVSDVMKLSKATGGIGLNATRLRANGSPINTNHTSSSGPIPFLHIIDSAIRAISRAGKKMGALAFYMENWHLDFEEFLDLKQNAGDEYRRTRTANTAVYISDEFMKRVENDKSWYLFDPKDTADLIELYGQAFSERYQEYIKQAENGQLKVFKKMPAKELYKKIIISLISTGHPWLTWKDTINTRALNNNTGTIHNSNLCTEITLPQNKDNVSVCNLLSINLAKHLDKDNKINWVKFKNSIQLAVRQLDNLVDINQPPVPEATNFDLANRALGLGLMGLADSLERLEIAYDSPQALDFSDEVFEFLAYHAINESAELAQEKGSYKNFVGSLWSQGLVPLNTLSLSDTARGQKIDVNREAKIDWKTLKDKVKKGIRNSTLLAVAPTANIGLVAGTSPGIDPRFAQIFSRNTLGGKYMELNFNLVTALKKLNLWEKIRDRLLTEYGNLENIEEIPEHLKKIYKDSFSISPLAFIGVAARAQKWVDQAISRNMYLETRDSDEVAEIYRQAWKQGLKTTYYLHMKPRHSAEQSTAKVNKSVGVGKRGFGAVAETPVIEKTACPLDPMEKLQCESCQ</sequence>
<dbReference type="PANTHER" id="PTHR11573:SF6">
    <property type="entry name" value="RIBONUCLEOSIDE-DIPHOSPHATE REDUCTASE LARGE SUBUNIT"/>
    <property type="match status" value="1"/>
</dbReference>
<evidence type="ECO:0000256" key="6">
    <source>
        <dbReference type="ARBA" id="ARBA00023002"/>
    </source>
</evidence>
<dbReference type="Pfam" id="PF03477">
    <property type="entry name" value="ATP-cone"/>
    <property type="match status" value="1"/>
</dbReference>
<dbReference type="UniPathway" id="UPA00326"/>
<dbReference type="Pfam" id="PF02867">
    <property type="entry name" value="Ribonuc_red_lgC"/>
    <property type="match status" value="1"/>
</dbReference>
<dbReference type="PROSITE" id="PS51161">
    <property type="entry name" value="ATP_CONE"/>
    <property type="match status" value="1"/>
</dbReference>
<comment type="similarity">
    <text evidence="10">Belongs to the ribonucleoside diphosphate reductase class-2 family.</text>
</comment>
<dbReference type="NCBIfam" id="TIGR02506">
    <property type="entry name" value="NrdE_NrdA"/>
    <property type="match status" value="1"/>
</dbReference>
<dbReference type="Pfam" id="PF00317">
    <property type="entry name" value="Ribonuc_red_lgN"/>
    <property type="match status" value="1"/>
</dbReference>
<evidence type="ECO:0000313" key="13">
    <source>
        <dbReference type="Proteomes" id="UP000228533"/>
    </source>
</evidence>
<dbReference type="InterPro" id="IPR008926">
    <property type="entry name" value="RNR_R1-su_N"/>
</dbReference>
<evidence type="ECO:0000256" key="5">
    <source>
        <dbReference type="ARBA" id="ARBA00022840"/>
    </source>
</evidence>
<dbReference type="GO" id="GO:0004748">
    <property type="term" value="F:ribonucleoside-diphosphate reductase activity, thioredoxin disulfide as acceptor"/>
    <property type="evidence" value="ECO:0007669"/>
    <property type="project" value="UniProtKB-EC"/>
</dbReference>
<keyword evidence="4 9" id="KW-0547">Nucleotide-binding</keyword>
<keyword evidence="5 9" id="KW-0067">ATP-binding</keyword>
<accession>A0A2M6WST1</accession>
<dbReference type="AlphaFoldDB" id="A0A2M6WST1"/>
<evidence type="ECO:0000256" key="10">
    <source>
        <dbReference type="RuleBase" id="RU364064"/>
    </source>
</evidence>
<dbReference type="InterPro" id="IPR013346">
    <property type="entry name" value="NrdE_NrdA_C"/>
</dbReference>
<comment type="function">
    <text evidence="10">Catalyzes the reduction of ribonucleotides to deoxyribonucleotides. May function to provide a pool of deoxyribonucleotide precursors for DNA repair during oxygen limitation and/or for immediate growth after restoration of oxygen.</text>
</comment>
<dbReference type="InterPro" id="IPR013344">
    <property type="entry name" value="RNR_NrdJ/NrdZ"/>
</dbReference>
<evidence type="ECO:0000256" key="3">
    <source>
        <dbReference type="ARBA" id="ARBA00022634"/>
    </source>
</evidence>
<keyword evidence="2" id="KW-0021">Allosteric enzyme</keyword>
<dbReference type="InterPro" id="IPR000788">
    <property type="entry name" value="RNR_lg_C"/>
</dbReference>
<reference evidence="13" key="1">
    <citation type="submission" date="2017-09" db="EMBL/GenBank/DDBJ databases">
        <title>Depth-based differentiation of microbial function through sediment-hosted aquifers and enrichment of novel symbionts in the deep terrestrial subsurface.</title>
        <authorList>
            <person name="Probst A.J."/>
            <person name="Ladd B."/>
            <person name="Jarett J.K."/>
            <person name="Geller-Mcgrath D.E."/>
            <person name="Sieber C.M.K."/>
            <person name="Emerson J.B."/>
            <person name="Anantharaman K."/>
            <person name="Thomas B.C."/>
            <person name="Malmstrom R."/>
            <person name="Stieglmeier M."/>
            <person name="Klingl A."/>
            <person name="Woyke T."/>
            <person name="Ryan C.M."/>
            <person name="Banfield J.F."/>
        </authorList>
    </citation>
    <scope>NUCLEOTIDE SEQUENCE [LARGE SCALE GENOMIC DNA]</scope>
</reference>
<evidence type="ECO:0000256" key="4">
    <source>
        <dbReference type="ARBA" id="ARBA00022741"/>
    </source>
</evidence>
<protein>
    <recommendedName>
        <fullName evidence="10">Vitamin B12-dependent ribonucleotide reductase</fullName>
        <ecNumber evidence="10">1.17.4.1</ecNumber>
    </recommendedName>
</protein>
<gene>
    <name evidence="12" type="ORF">COT94_03680</name>
</gene>
<evidence type="ECO:0000313" key="12">
    <source>
        <dbReference type="EMBL" id="PIT95832.1"/>
    </source>
</evidence>